<feature type="region of interest" description="Disordered" evidence="2">
    <location>
        <begin position="234"/>
        <end position="262"/>
    </location>
</feature>
<name>A0ABQ2MLA4_9ACTN</name>
<reference evidence="5" key="1">
    <citation type="journal article" date="2019" name="Int. J. Syst. Evol. Microbiol.">
        <title>The Global Catalogue of Microorganisms (GCM) 10K type strain sequencing project: providing services to taxonomists for standard genome sequencing and annotation.</title>
        <authorList>
            <consortium name="The Broad Institute Genomics Platform"/>
            <consortium name="The Broad Institute Genome Sequencing Center for Infectious Disease"/>
            <person name="Wu L."/>
            <person name="Ma J."/>
        </authorList>
    </citation>
    <scope>NUCLEOTIDE SEQUENCE [LARGE SCALE GENOMIC DNA]</scope>
    <source>
        <strain evidence="5">CGMCC 4.7349</strain>
    </source>
</reference>
<organism evidence="4 5">
    <name type="scientific">Streptomyces lasiicapitis</name>
    <dbReference type="NCBI Taxonomy" id="1923961"/>
    <lineage>
        <taxon>Bacteria</taxon>
        <taxon>Bacillati</taxon>
        <taxon>Actinomycetota</taxon>
        <taxon>Actinomycetes</taxon>
        <taxon>Kitasatosporales</taxon>
        <taxon>Streptomycetaceae</taxon>
        <taxon>Streptomyces</taxon>
    </lineage>
</organism>
<gene>
    <name evidence="4" type="ORF">GCM10012286_62310</name>
</gene>
<evidence type="ECO:0000256" key="3">
    <source>
        <dbReference type="SAM" id="Phobius"/>
    </source>
</evidence>
<accession>A0ABQ2MLA4</accession>
<keyword evidence="3" id="KW-1133">Transmembrane helix</keyword>
<feature type="transmembrane region" description="Helical" evidence="3">
    <location>
        <begin position="66"/>
        <end position="84"/>
    </location>
</feature>
<keyword evidence="5" id="KW-1185">Reference proteome</keyword>
<dbReference type="EMBL" id="BMNG01000015">
    <property type="protein sequence ID" value="GGO53874.1"/>
    <property type="molecule type" value="Genomic_DNA"/>
</dbReference>
<evidence type="ECO:0000313" key="5">
    <source>
        <dbReference type="Proteomes" id="UP000656881"/>
    </source>
</evidence>
<dbReference type="Proteomes" id="UP000656881">
    <property type="component" value="Unassembled WGS sequence"/>
</dbReference>
<evidence type="ECO:0000256" key="1">
    <source>
        <dbReference type="SAM" id="Coils"/>
    </source>
</evidence>
<protein>
    <submittedName>
        <fullName evidence="4">Uncharacterized protein</fullName>
    </submittedName>
</protein>
<evidence type="ECO:0000256" key="2">
    <source>
        <dbReference type="SAM" id="MobiDB-lite"/>
    </source>
</evidence>
<proteinExistence type="predicted"/>
<keyword evidence="3" id="KW-0472">Membrane</keyword>
<feature type="transmembrane region" description="Helical" evidence="3">
    <location>
        <begin position="40"/>
        <end position="60"/>
    </location>
</feature>
<evidence type="ECO:0000313" key="4">
    <source>
        <dbReference type="EMBL" id="GGO53874.1"/>
    </source>
</evidence>
<feature type="coiled-coil region" evidence="1">
    <location>
        <begin position="159"/>
        <end position="193"/>
    </location>
</feature>
<dbReference type="RefSeq" id="WP_164327381.1">
    <property type="nucleotide sequence ID" value="NZ_BMNG01000015.1"/>
</dbReference>
<keyword evidence="3" id="KW-0812">Transmembrane</keyword>
<sequence>MVTGKEWWLPVVVCAGVTWVALLVRFWGEGRLLATWTSRRCAVVFVAWTAWLAGMASFWLTPYASHIPPALVGAVVGWALVSSVGKEQEKQMQTAPLVKLLTLYDSVLLERLAEQLKYDEAIWCEGLAQGFCESFELQRFVDGVRYQLLLRVDVPGRPVQRRERLRKEINARHKEAQDAVQEWAAQEQAIEKQSRYTHSDTLTETQRKCLYARGEAEQRCCILLSIAYRNGKRSTDRGITERKSRLAHDRTQHGMTCDRAGS</sequence>
<comment type="caution">
    <text evidence="4">The sequence shown here is derived from an EMBL/GenBank/DDBJ whole genome shotgun (WGS) entry which is preliminary data.</text>
</comment>
<feature type="transmembrane region" description="Helical" evidence="3">
    <location>
        <begin position="7"/>
        <end position="28"/>
    </location>
</feature>
<feature type="compositionally biased region" description="Basic and acidic residues" evidence="2">
    <location>
        <begin position="234"/>
        <end position="252"/>
    </location>
</feature>
<keyword evidence="1" id="KW-0175">Coiled coil</keyword>